<feature type="domain" description="DUF4097" evidence="2">
    <location>
        <begin position="109"/>
        <end position="217"/>
    </location>
</feature>
<reference evidence="3 4" key="1">
    <citation type="submission" date="2018-11" db="EMBL/GenBank/DDBJ databases">
        <title>Genomic Encyclopedia of Type Strains, Phase IV (KMG-IV): sequencing the most valuable type-strain genomes for metagenomic binning, comparative biology and taxonomic classification.</title>
        <authorList>
            <person name="Goeker M."/>
        </authorList>
    </citation>
    <scope>NUCLEOTIDE SEQUENCE [LARGE SCALE GENOMIC DNA]</scope>
    <source>
        <strain evidence="3 4">DSM 25623</strain>
    </source>
</reference>
<dbReference type="AlphaFoldDB" id="A0A3N4UXH7"/>
<proteinExistence type="predicted"/>
<evidence type="ECO:0000256" key="1">
    <source>
        <dbReference type="SAM" id="SignalP"/>
    </source>
</evidence>
<dbReference type="OrthoDB" id="7056452at2"/>
<keyword evidence="1" id="KW-0732">Signal</keyword>
<gene>
    <name evidence="3" type="ORF">EDC50_2877</name>
</gene>
<evidence type="ECO:0000313" key="4">
    <source>
        <dbReference type="Proteomes" id="UP000269708"/>
    </source>
</evidence>
<name>A0A3N4UXH7_9GAMM</name>
<organism evidence="3 4">
    <name type="scientific">Vulcaniibacterium tengchongense</name>
    <dbReference type="NCBI Taxonomy" id="1273429"/>
    <lineage>
        <taxon>Bacteria</taxon>
        <taxon>Pseudomonadati</taxon>
        <taxon>Pseudomonadota</taxon>
        <taxon>Gammaproteobacteria</taxon>
        <taxon>Lysobacterales</taxon>
        <taxon>Lysobacteraceae</taxon>
        <taxon>Vulcaniibacterium</taxon>
    </lineage>
</organism>
<keyword evidence="4" id="KW-1185">Reference proteome</keyword>
<protein>
    <submittedName>
        <fullName evidence="3">Putative adhesin</fullName>
    </submittedName>
</protein>
<feature type="chain" id="PRO_5018265023" evidence="1">
    <location>
        <begin position="20"/>
        <end position="298"/>
    </location>
</feature>
<dbReference type="InterPro" id="IPR025164">
    <property type="entry name" value="Toastrack_DUF4097"/>
</dbReference>
<dbReference type="Proteomes" id="UP000269708">
    <property type="component" value="Unassembled WGS sequence"/>
</dbReference>
<comment type="caution">
    <text evidence="3">The sequence shown here is derived from an EMBL/GenBank/DDBJ whole genome shotgun (WGS) entry which is preliminary data.</text>
</comment>
<evidence type="ECO:0000259" key="2">
    <source>
        <dbReference type="Pfam" id="PF13349"/>
    </source>
</evidence>
<sequence length="298" mass="31035">MPRSLLLAACLLAPLSAPAATPIDETRPLDPRGEVEIENVKGRIEVRAWDRPEVKITGSLGAGVEKLEIEGDRQRLEVRVRYPRRFGLVGGDASEPSELRLMVPLLASLDISSVAADVDVQGIGGGELSIDSVSGDVVAVGAPRKAEIDSVSGDQTLTLNSDDIRSESVSGNIRLRGRMAGEVSLTAVSGDVDFANRESRLRKLTGSTVSGDMRAATALAADGKVALETVSGGIVLNLPRDLSATVHGETFSGDISATGATIQRPEHGPGASFSHRYGAGGGSVTVETFSGDARIVVE</sequence>
<dbReference type="Pfam" id="PF13349">
    <property type="entry name" value="DUF4097"/>
    <property type="match status" value="1"/>
</dbReference>
<accession>A0A3N4UXH7</accession>
<dbReference type="EMBL" id="RKQN01000005">
    <property type="protein sequence ID" value="RPE75432.1"/>
    <property type="molecule type" value="Genomic_DNA"/>
</dbReference>
<evidence type="ECO:0000313" key="3">
    <source>
        <dbReference type="EMBL" id="RPE75432.1"/>
    </source>
</evidence>
<feature type="signal peptide" evidence="1">
    <location>
        <begin position="1"/>
        <end position="19"/>
    </location>
</feature>
<dbReference type="RefSeq" id="WP_123771200.1">
    <property type="nucleotide sequence ID" value="NZ_RKQN01000005.1"/>
</dbReference>